<dbReference type="SUPFAM" id="SSF55945">
    <property type="entry name" value="TATA-box binding protein-like"/>
    <property type="match status" value="1"/>
</dbReference>
<dbReference type="InterPro" id="IPR012904">
    <property type="entry name" value="OGG_N"/>
</dbReference>
<dbReference type="GO" id="GO:0140078">
    <property type="term" value="F:class I DNA-(apurinic or apyrimidinic site) endonuclease activity"/>
    <property type="evidence" value="ECO:0007669"/>
    <property type="project" value="UniProtKB-EC"/>
</dbReference>
<sequence>MGAKATDWRKLPLSLTELCIETTLRCGQSFRWRKINEQWHCVLQGRLVSLKQDSEHLHYRVTWPKPANNLLTPPASVPSASPLSPTAATGEGTQEDDTASLLQSYFALSLSISSLYKQWAASDANFARRAPAFTGIRILNQDAWEALVAFICSSNNNISRISQMVQKLCIHYGPYIGTIEGEPFHDFPQPEALSGSQVEAHLRQLGFGYRARYIAETARIIASEKPNNWLLMLRNPACPAFGEVTNTATTAVFKSENPQLDVSSPAVKEPTSPPTYRAAHEALLTLPGVGPKVSDCVCLMGLGWSEAVPIDTHVWQIAQRDYGFGRNSAANKSKTFNKAIYHAIGDHFRAVWGAHAGWAQSVLFTANLRSFAGQAAEGATDDAIATKEAPANREGVEGEKGSENIVENSVAVVKFEEGREELAAVVNTMDRRSRKRKTTTVVHKLESDGAKVKGVEVGIFTRRMSKRIKSAGN</sequence>
<dbReference type="SUPFAM" id="SSF48150">
    <property type="entry name" value="DNA-glycosylase"/>
    <property type="match status" value="1"/>
</dbReference>
<name>A0AAN7CSD3_9PEZI</name>
<keyword evidence="5" id="KW-0378">Hydrolase</keyword>
<dbReference type="InterPro" id="IPR003265">
    <property type="entry name" value="HhH-GPD_domain"/>
</dbReference>
<evidence type="ECO:0000256" key="11">
    <source>
        <dbReference type="ARBA" id="ARBA00044632"/>
    </source>
</evidence>
<dbReference type="GO" id="GO:0003684">
    <property type="term" value="F:damaged DNA binding"/>
    <property type="evidence" value="ECO:0007669"/>
    <property type="project" value="InterPro"/>
</dbReference>
<dbReference type="PANTHER" id="PTHR10242">
    <property type="entry name" value="8-OXOGUANINE DNA GLYCOSYLASE"/>
    <property type="match status" value="1"/>
</dbReference>
<dbReference type="PANTHER" id="PTHR10242:SF2">
    <property type="entry name" value="N-GLYCOSYLASE_DNA LYASE"/>
    <property type="match status" value="1"/>
</dbReference>
<dbReference type="Gene3D" id="3.30.310.40">
    <property type="match status" value="1"/>
</dbReference>
<evidence type="ECO:0000256" key="9">
    <source>
        <dbReference type="ARBA" id="ARBA00023268"/>
    </source>
</evidence>
<evidence type="ECO:0000256" key="6">
    <source>
        <dbReference type="ARBA" id="ARBA00023204"/>
    </source>
</evidence>
<comment type="subcellular location">
    <subcellularLocation>
        <location evidence="1">Nucleus</location>
    </subcellularLocation>
</comment>
<dbReference type="Proteomes" id="UP001303647">
    <property type="component" value="Unassembled WGS sequence"/>
</dbReference>
<dbReference type="InterPro" id="IPR052054">
    <property type="entry name" value="Oxidative_DNA_repair_enzyme"/>
</dbReference>
<evidence type="ECO:0000256" key="1">
    <source>
        <dbReference type="ARBA" id="ARBA00004123"/>
    </source>
</evidence>
<reference evidence="14" key="2">
    <citation type="submission" date="2023-05" db="EMBL/GenBank/DDBJ databases">
        <authorList>
            <consortium name="Lawrence Berkeley National Laboratory"/>
            <person name="Steindorff A."/>
            <person name="Hensen N."/>
            <person name="Bonometti L."/>
            <person name="Westerberg I."/>
            <person name="Brannstrom I.O."/>
            <person name="Guillou S."/>
            <person name="Cros-Aarteil S."/>
            <person name="Calhoun S."/>
            <person name="Haridas S."/>
            <person name="Kuo A."/>
            <person name="Mondo S."/>
            <person name="Pangilinan J."/>
            <person name="Riley R."/>
            <person name="Labutti K."/>
            <person name="Andreopoulos B."/>
            <person name="Lipzen A."/>
            <person name="Chen C."/>
            <person name="Yanf M."/>
            <person name="Daum C."/>
            <person name="Ng V."/>
            <person name="Clum A."/>
            <person name="Ohm R."/>
            <person name="Martin F."/>
            <person name="Silar P."/>
            <person name="Natvig D."/>
            <person name="Lalanne C."/>
            <person name="Gautier V."/>
            <person name="Ament-Velasquez S.L."/>
            <person name="Kruys A."/>
            <person name="Hutchinson M.I."/>
            <person name="Powell A.J."/>
            <person name="Barry K."/>
            <person name="Miller A.N."/>
            <person name="Grigoriev I.V."/>
            <person name="Debuchy R."/>
            <person name="Gladieux P."/>
            <person name="Thoren M.H."/>
            <person name="Johannesson H."/>
        </authorList>
    </citation>
    <scope>NUCLEOTIDE SEQUENCE</scope>
    <source>
        <strain evidence="14">CBS 359.72</strain>
    </source>
</reference>
<dbReference type="GO" id="GO:0006289">
    <property type="term" value="P:nucleotide-excision repair"/>
    <property type="evidence" value="ECO:0007669"/>
    <property type="project" value="InterPro"/>
</dbReference>
<comment type="catalytic activity">
    <reaction evidence="11">
        <text>2'-deoxyribonucleotide-(2'-deoxyribose 5'-phosphate)-2'-deoxyribonucleotide-DNA = a 3'-end 2'-deoxyribonucleotide-(2,3-dehydro-2,3-deoxyribose 5'-phosphate)-DNA + a 5'-end 5'-phospho-2'-deoxyribonucleoside-DNA + H(+)</text>
        <dbReference type="Rhea" id="RHEA:66592"/>
        <dbReference type="Rhea" id="RHEA-COMP:13180"/>
        <dbReference type="Rhea" id="RHEA-COMP:16897"/>
        <dbReference type="Rhea" id="RHEA-COMP:17067"/>
        <dbReference type="ChEBI" id="CHEBI:15378"/>
        <dbReference type="ChEBI" id="CHEBI:136412"/>
        <dbReference type="ChEBI" id="CHEBI:157695"/>
        <dbReference type="ChEBI" id="CHEBI:167181"/>
        <dbReference type="EC" id="4.2.99.18"/>
    </reaction>
</comment>
<dbReference type="CDD" id="cd00056">
    <property type="entry name" value="ENDO3c"/>
    <property type="match status" value="1"/>
</dbReference>
<comment type="caution">
    <text evidence="14">The sequence shown here is derived from an EMBL/GenBank/DDBJ whole genome shotgun (WGS) entry which is preliminary data.</text>
</comment>
<keyword evidence="15" id="KW-1185">Reference proteome</keyword>
<organism evidence="14 15">
    <name type="scientific">Corynascus novoguineensis</name>
    <dbReference type="NCBI Taxonomy" id="1126955"/>
    <lineage>
        <taxon>Eukaryota</taxon>
        <taxon>Fungi</taxon>
        <taxon>Dikarya</taxon>
        <taxon>Ascomycota</taxon>
        <taxon>Pezizomycotina</taxon>
        <taxon>Sordariomycetes</taxon>
        <taxon>Sordariomycetidae</taxon>
        <taxon>Sordariales</taxon>
        <taxon>Chaetomiaceae</taxon>
        <taxon>Corynascus</taxon>
    </lineage>
</organism>
<dbReference type="GO" id="GO:0034039">
    <property type="term" value="F:8-oxo-7,8-dihydroguanine DNA N-glycosylase activity"/>
    <property type="evidence" value="ECO:0007669"/>
    <property type="project" value="TreeGrafter"/>
</dbReference>
<comment type="similarity">
    <text evidence="2">Belongs to the type-1 OGG1 family.</text>
</comment>
<feature type="compositionally biased region" description="Low complexity" evidence="12">
    <location>
        <begin position="74"/>
        <end position="89"/>
    </location>
</feature>
<accession>A0AAN7CSD3</accession>
<evidence type="ECO:0000313" key="15">
    <source>
        <dbReference type="Proteomes" id="UP001303647"/>
    </source>
</evidence>
<dbReference type="Gene3D" id="1.10.340.30">
    <property type="entry name" value="Hypothetical protein, domain 2"/>
    <property type="match status" value="1"/>
</dbReference>
<dbReference type="InterPro" id="IPR011257">
    <property type="entry name" value="DNA_glycosylase"/>
</dbReference>
<evidence type="ECO:0000256" key="5">
    <source>
        <dbReference type="ARBA" id="ARBA00022801"/>
    </source>
</evidence>
<feature type="domain" description="HhH-GPD" evidence="13">
    <location>
        <begin position="152"/>
        <end position="361"/>
    </location>
</feature>
<evidence type="ECO:0000256" key="3">
    <source>
        <dbReference type="ARBA" id="ARBA00012720"/>
    </source>
</evidence>
<evidence type="ECO:0000256" key="12">
    <source>
        <dbReference type="SAM" id="MobiDB-lite"/>
    </source>
</evidence>
<keyword evidence="6" id="KW-0234">DNA repair</keyword>
<evidence type="ECO:0000256" key="7">
    <source>
        <dbReference type="ARBA" id="ARBA00023239"/>
    </source>
</evidence>
<reference evidence="14" key="1">
    <citation type="journal article" date="2023" name="Mol. Phylogenet. Evol.">
        <title>Genome-scale phylogeny and comparative genomics of the fungal order Sordariales.</title>
        <authorList>
            <person name="Hensen N."/>
            <person name="Bonometti L."/>
            <person name="Westerberg I."/>
            <person name="Brannstrom I.O."/>
            <person name="Guillou S."/>
            <person name="Cros-Aarteil S."/>
            <person name="Calhoun S."/>
            <person name="Haridas S."/>
            <person name="Kuo A."/>
            <person name="Mondo S."/>
            <person name="Pangilinan J."/>
            <person name="Riley R."/>
            <person name="LaButti K."/>
            <person name="Andreopoulos B."/>
            <person name="Lipzen A."/>
            <person name="Chen C."/>
            <person name="Yan M."/>
            <person name="Daum C."/>
            <person name="Ng V."/>
            <person name="Clum A."/>
            <person name="Steindorff A."/>
            <person name="Ohm R.A."/>
            <person name="Martin F."/>
            <person name="Silar P."/>
            <person name="Natvig D.O."/>
            <person name="Lalanne C."/>
            <person name="Gautier V."/>
            <person name="Ament-Velasquez S.L."/>
            <person name="Kruys A."/>
            <person name="Hutchinson M.I."/>
            <person name="Powell A.J."/>
            <person name="Barry K."/>
            <person name="Miller A.N."/>
            <person name="Grigoriev I.V."/>
            <person name="Debuchy R."/>
            <person name="Gladieux P."/>
            <person name="Hiltunen Thoren M."/>
            <person name="Johannesson H."/>
        </authorList>
    </citation>
    <scope>NUCLEOTIDE SEQUENCE</scope>
    <source>
        <strain evidence="14">CBS 359.72</strain>
    </source>
</reference>
<dbReference type="Pfam" id="PF07934">
    <property type="entry name" value="OGG_N"/>
    <property type="match status" value="1"/>
</dbReference>
<dbReference type="InterPro" id="IPR023170">
    <property type="entry name" value="HhH_base_excis_C"/>
</dbReference>
<keyword evidence="4" id="KW-0227">DNA damage</keyword>
<feature type="region of interest" description="Disordered" evidence="12">
    <location>
        <begin position="74"/>
        <end position="94"/>
    </location>
</feature>
<dbReference type="EC" id="4.2.99.18" evidence="3"/>
<dbReference type="EMBL" id="MU857654">
    <property type="protein sequence ID" value="KAK4247424.1"/>
    <property type="molecule type" value="Genomic_DNA"/>
</dbReference>
<keyword evidence="8" id="KW-0539">Nucleus</keyword>
<evidence type="ECO:0000256" key="4">
    <source>
        <dbReference type="ARBA" id="ARBA00022763"/>
    </source>
</evidence>
<dbReference type="Pfam" id="PF00730">
    <property type="entry name" value="HhH-GPD"/>
    <property type="match status" value="1"/>
</dbReference>
<keyword evidence="10" id="KW-0326">Glycosidase</keyword>
<dbReference type="GO" id="GO:0006285">
    <property type="term" value="P:base-excision repair, AP site formation"/>
    <property type="evidence" value="ECO:0007669"/>
    <property type="project" value="TreeGrafter"/>
</dbReference>
<evidence type="ECO:0000259" key="13">
    <source>
        <dbReference type="SMART" id="SM00478"/>
    </source>
</evidence>
<dbReference type="GO" id="GO:0005634">
    <property type="term" value="C:nucleus"/>
    <property type="evidence" value="ECO:0007669"/>
    <property type="project" value="UniProtKB-SubCell"/>
</dbReference>
<gene>
    <name evidence="14" type="ORF">C7999DRAFT_14561</name>
</gene>
<evidence type="ECO:0000256" key="10">
    <source>
        <dbReference type="ARBA" id="ARBA00023295"/>
    </source>
</evidence>
<evidence type="ECO:0000256" key="2">
    <source>
        <dbReference type="ARBA" id="ARBA00010679"/>
    </source>
</evidence>
<proteinExistence type="inferred from homology"/>
<dbReference type="Gene3D" id="1.10.1670.10">
    <property type="entry name" value="Helix-hairpin-Helix base-excision DNA repair enzymes (C-terminal)"/>
    <property type="match status" value="1"/>
</dbReference>
<dbReference type="FunFam" id="1.10.1670.10:FF:000005">
    <property type="entry name" value="N-glycosylase/DNA lyase OGG1"/>
    <property type="match status" value="1"/>
</dbReference>
<keyword evidence="9" id="KW-0511">Multifunctional enzyme</keyword>
<dbReference type="AlphaFoldDB" id="A0AAN7CSD3"/>
<evidence type="ECO:0000256" key="8">
    <source>
        <dbReference type="ARBA" id="ARBA00023242"/>
    </source>
</evidence>
<evidence type="ECO:0000313" key="14">
    <source>
        <dbReference type="EMBL" id="KAK4247424.1"/>
    </source>
</evidence>
<keyword evidence="7 14" id="KW-0456">Lyase</keyword>
<protein>
    <recommendedName>
        <fullName evidence="3">DNA-(apurinic or apyrimidinic site) lyase</fullName>
        <ecNumber evidence="3">4.2.99.18</ecNumber>
    </recommendedName>
</protein>
<dbReference type="SMART" id="SM00478">
    <property type="entry name" value="ENDO3c"/>
    <property type="match status" value="1"/>
</dbReference>